<accession>A0A7K4HKF6</accession>
<dbReference type="GO" id="GO:0006289">
    <property type="term" value="P:nucleotide-excision repair"/>
    <property type="evidence" value="ECO:0007669"/>
    <property type="project" value="InterPro"/>
</dbReference>
<organism evidence="3 4">
    <name type="scientific">Methanofollis tationis</name>
    <dbReference type="NCBI Taxonomy" id="81417"/>
    <lineage>
        <taxon>Archaea</taxon>
        <taxon>Methanobacteriati</taxon>
        <taxon>Methanobacteriota</taxon>
        <taxon>Stenosarchaea group</taxon>
        <taxon>Methanomicrobia</taxon>
        <taxon>Methanomicrobiales</taxon>
        <taxon>Methanomicrobiaceae</taxon>
        <taxon>Methanofollis</taxon>
    </lineage>
</organism>
<evidence type="ECO:0000256" key="1">
    <source>
        <dbReference type="ARBA" id="ARBA00022763"/>
    </source>
</evidence>
<evidence type="ECO:0000256" key="2">
    <source>
        <dbReference type="ARBA" id="ARBA00023204"/>
    </source>
</evidence>
<proteinExistence type="predicted"/>
<keyword evidence="3" id="KW-0378">Hydrolase</keyword>
<dbReference type="GO" id="GO:0009411">
    <property type="term" value="P:response to UV"/>
    <property type="evidence" value="ECO:0007669"/>
    <property type="project" value="InterPro"/>
</dbReference>
<keyword evidence="4" id="KW-1185">Reference proteome</keyword>
<gene>
    <name evidence="3" type="ORF">HWN36_00115</name>
</gene>
<dbReference type="Proteomes" id="UP000570823">
    <property type="component" value="Unassembled WGS sequence"/>
</dbReference>
<dbReference type="Gene3D" id="3.20.20.150">
    <property type="entry name" value="Divalent-metal-dependent TIM barrel enzymes"/>
    <property type="match status" value="1"/>
</dbReference>
<dbReference type="Pfam" id="PF03851">
    <property type="entry name" value="UvdE"/>
    <property type="match status" value="1"/>
</dbReference>
<name>A0A7K4HKF6_9EURY</name>
<dbReference type="AlphaFoldDB" id="A0A7K4HKF6"/>
<keyword evidence="3" id="KW-0255">Endonuclease</keyword>
<dbReference type="PANTHER" id="PTHR31290">
    <property type="entry name" value="UV-DAMAGE ENDONUCLEASE"/>
    <property type="match status" value="1"/>
</dbReference>
<comment type="caution">
    <text evidence="3">The sequence shown here is derived from an EMBL/GenBank/DDBJ whole genome shotgun (WGS) entry which is preliminary data.</text>
</comment>
<reference evidence="3 4" key="1">
    <citation type="submission" date="2020-06" db="EMBL/GenBank/DDBJ databases">
        <title>Methanofollis fontis sp. nov., a methanogen isolated from marine sediments near a cold seep at Four-Way Closure Ridge offshore southwestern Taiwan.</title>
        <authorList>
            <person name="Chen S.-C."/>
            <person name="Teng N.-H."/>
            <person name="Lin Y.-S."/>
            <person name="Lai M.-C."/>
            <person name="Chen H.-H."/>
            <person name="Wang C.-C."/>
        </authorList>
    </citation>
    <scope>NUCLEOTIDE SEQUENCE [LARGE SCALE GENOMIC DNA]</scope>
    <source>
        <strain evidence="3 4">DSM 2702</strain>
    </source>
</reference>
<dbReference type="EMBL" id="JABXWR010000001">
    <property type="protein sequence ID" value="NVO65756.1"/>
    <property type="molecule type" value="Genomic_DNA"/>
</dbReference>
<keyword evidence="3" id="KW-0540">Nuclease</keyword>
<dbReference type="PANTHER" id="PTHR31290:SF5">
    <property type="entry name" value="UV-DAMAGE ENDONUCLEASE"/>
    <property type="match status" value="1"/>
</dbReference>
<dbReference type="GO" id="GO:0004519">
    <property type="term" value="F:endonuclease activity"/>
    <property type="evidence" value="ECO:0007669"/>
    <property type="project" value="UniProtKB-KW"/>
</dbReference>
<keyword evidence="1" id="KW-0227">DNA damage</keyword>
<dbReference type="InterPro" id="IPR004601">
    <property type="entry name" value="UvdE"/>
</dbReference>
<evidence type="ECO:0000313" key="4">
    <source>
        <dbReference type="Proteomes" id="UP000570823"/>
    </source>
</evidence>
<evidence type="ECO:0000313" key="3">
    <source>
        <dbReference type="EMBL" id="NVO65756.1"/>
    </source>
</evidence>
<protein>
    <submittedName>
        <fullName evidence="3">UV DNA damage repair endonuclease UvsE</fullName>
    </submittedName>
</protein>
<keyword evidence="2" id="KW-0234">DNA repair</keyword>
<sequence>MTAHMKIGYPCANRSIGCSPSRTFDLRVFSRDHLILTIAENLSCIARILEFNRKAGLYFFVIGPGLIPYATHPANTLIWAEEFAADFAAVGAFIRDAGMRIAVQPSYGFAVPEGKGEREAAHAATILDAMELGTDAKVIAWAGGGPGRESAQDRTFKWLNRLPDGIRRRIAIRNDDTLSVADCCAVAEECGVPVVYDHLHRDSAPSPFSSAEAIRRCAATWHEGDGAPILVFATPEADGRPAHTIDADLFAEVLAASMPADPDIVIDFQDREQSALIAMIAAFDDPRLIPGKELRKRGA</sequence>